<keyword evidence="2" id="KW-0732">Signal</keyword>
<evidence type="ECO:0000256" key="2">
    <source>
        <dbReference type="SAM" id="SignalP"/>
    </source>
</evidence>
<dbReference type="EMBL" id="JACYTQ010000003">
    <property type="protein sequence ID" value="MBD8489464.1"/>
    <property type="molecule type" value="Genomic_DNA"/>
</dbReference>
<evidence type="ECO:0000313" key="6">
    <source>
        <dbReference type="Proteomes" id="UP000647133"/>
    </source>
</evidence>
<evidence type="ECO:0000313" key="5">
    <source>
        <dbReference type="EMBL" id="MBD8489464.1"/>
    </source>
</evidence>
<organism evidence="5 6">
    <name type="scientific">Echinicola arenosa</name>
    <dbReference type="NCBI Taxonomy" id="2774144"/>
    <lineage>
        <taxon>Bacteria</taxon>
        <taxon>Pseudomonadati</taxon>
        <taxon>Bacteroidota</taxon>
        <taxon>Cytophagia</taxon>
        <taxon>Cytophagales</taxon>
        <taxon>Cyclobacteriaceae</taxon>
        <taxon>Echinicola</taxon>
    </lineage>
</organism>
<keyword evidence="6" id="KW-1185">Reference proteome</keyword>
<evidence type="ECO:0000259" key="3">
    <source>
        <dbReference type="Pfam" id="PF06742"/>
    </source>
</evidence>
<feature type="domain" description="DUF1254" evidence="4">
    <location>
        <begin position="91"/>
        <end position="154"/>
    </location>
</feature>
<proteinExistence type="predicted"/>
<dbReference type="PANTHER" id="PTHR36509:SF2">
    <property type="entry name" value="BLL3101 PROTEIN"/>
    <property type="match status" value="1"/>
</dbReference>
<feature type="chain" id="PRO_5046815266" evidence="2">
    <location>
        <begin position="19"/>
        <end position="387"/>
    </location>
</feature>
<comment type="caution">
    <text evidence="5">The sequence shown here is derived from an EMBL/GenBank/DDBJ whole genome shotgun (WGS) entry which is preliminary data.</text>
</comment>
<gene>
    <name evidence="5" type="ORF">IFO69_11980</name>
</gene>
<name>A0ABR9AKX4_9BACT</name>
<feature type="region of interest" description="Disordered" evidence="1">
    <location>
        <begin position="24"/>
        <end position="51"/>
    </location>
</feature>
<feature type="signal peptide" evidence="2">
    <location>
        <begin position="1"/>
        <end position="18"/>
    </location>
</feature>
<dbReference type="Proteomes" id="UP000647133">
    <property type="component" value="Unassembled WGS sequence"/>
</dbReference>
<reference evidence="5 6" key="1">
    <citation type="submission" date="2020-09" db="EMBL/GenBank/DDBJ databases">
        <title>Echinicola sp. CAU 1574 isolated from sand of Sido Beach.</title>
        <authorList>
            <person name="Kim W."/>
        </authorList>
    </citation>
    <scope>NUCLEOTIDE SEQUENCE [LARGE SCALE GENOMIC DNA]</scope>
    <source>
        <strain evidence="5 6">CAU 1574</strain>
    </source>
</reference>
<dbReference type="SUPFAM" id="SSF160935">
    <property type="entry name" value="VPA0735-like"/>
    <property type="match status" value="1"/>
</dbReference>
<dbReference type="InterPro" id="IPR010621">
    <property type="entry name" value="DUF1214"/>
</dbReference>
<dbReference type="PROSITE" id="PS51257">
    <property type="entry name" value="PROKAR_LIPOPROTEIN"/>
    <property type="match status" value="1"/>
</dbReference>
<evidence type="ECO:0000256" key="1">
    <source>
        <dbReference type="SAM" id="MobiDB-lite"/>
    </source>
</evidence>
<dbReference type="InterPro" id="IPR037049">
    <property type="entry name" value="DUF1214_C_sf"/>
</dbReference>
<dbReference type="Gene3D" id="2.60.120.600">
    <property type="entry name" value="Domain of unknown function DUF1214, C-terminal domain"/>
    <property type="match status" value="1"/>
</dbReference>
<sequence length="387" mass="43218">MKKHILHLSLAAAVLVTACQPQKKENTENQSTQEVSVEAKDEVDTGVGKNGEATAVNPAFVDEGGELVTMENVVRAETAKYLAAETITSGPNTFRHERNGIDLDNQTVIRSNFDAVYSYAVYDVSGGLEISVPEYDLYQIVQVLDENSVTIGVVYPGDTKNFDKEDLSYGDHVYLFMRTRPRTYDEKGMEEMRKRQDAVMVKAGSANPYTSEVKYDVESFNKLRAELLKRAITEGVIEEGFIEDIKDIKDPQYQMINTAGWAGLPAKHAYYFVVLPGDEGAKNGEHSSVTFDVPDLQYDRAAYWSITIYNEQGWVVTNPFNTNSTKAVPNADGSITLNFNGGDDALNNIKVPENWNALFRCYLPTSVPSIVEYRKDFVNNHKVLTVE</sequence>
<feature type="domain" description="DUF1214" evidence="3">
    <location>
        <begin position="298"/>
        <end position="365"/>
    </location>
</feature>
<accession>A0ABR9AKX4</accession>
<dbReference type="Pfam" id="PF06863">
    <property type="entry name" value="DUF1254"/>
    <property type="match status" value="1"/>
</dbReference>
<protein>
    <submittedName>
        <fullName evidence="5">DUF1214 domain-containing protein</fullName>
    </submittedName>
</protein>
<dbReference type="InterPro" id="IPR010679">
    <property type="entry name" value="DUF1254"/>
</dbReference>
<dbReference type="RefSeq" id="WP_192010335.1">
    <property type="nucleotide sequence ID" value="NZ_JACYTQ010000003.1"/>
</dbReference>
<dbReference type="PANTHER" id="PTHR36509">
    <property type="entry name" value="BLL3101 PROTEIN"/>
    <property type="match status" value="1"/>
</dbReference>
<dbReference type="Pfam" id="PF06742">
    <property type="entry name" value="DUF1214"/>
    <property type="match status" value="1"/>
</dbReference>
<evidence type="ECO:0000259" key="4">
    <source>
        <dbReference type="Pfam" id="PF06863"/>
    </source>
</evidence>